<dbReference type="InterPro" id="IPR001764">
    <property type="entry name" value="Glyco_hydro_3_N"/>
</dbReference>
<feature type="signal peptide" evidence="4">
    <location>
        <begin position="1"/>
        <end position="21"/>
    </location>
</feature>
<dbReference type="Gene3D" id="3.20.20.300">
    <property type="entry name" value="Glycoside hydrolase, family 3, N-terminal domain"/>
    <property type="match status" value="1"/>
</dbReference>
<evidence type="ECO:0000256" key="2">
    <source>
        <dbReference type="ARBA" id="ARBA00022729"/>
    </source>
</evidence>
<comment type="similarity">
    <text evidence="1">Belongs to the glycosyl hydrolase 3 family.</text>
</comment>
<organism evidence="6 7">
    <name type="scientific">Hymenobacter luteus</name>
    <dbReference type="NCBI Taxonomy" id="1411122"/>
    <lineage>
        <taxon>Bacteria</taxon>
        <taxon>Pseudomonadati</taxon>
        <taxon>Bacteroidota</taxon>
        <taxon>Cytophagia</taxon>
        <taxon>Cytophagales</taxon>
        <taxon>Hymenobacteraceae</taxon>
        <taxon>Hymenobacter</taxon>
    </lineage>
</organism>
<keyword evidence="7" id="KW-1185">Reference proteome</keyword>
<feature type="chain" id="PRO_5030584739" evidence="4">
    <location>
        <begin position="22"/>
        <end position="728"/>
    </location>
</feature>
<feature type="domain" description="Fibronectin type III-like" evidence="5">
    <location>
        <begin position="637"/>
        <end position="707"/>
    </location>
</feature>
<evidence type="ECO:0000256" key="1">
    <source>
        <dbReference type="ARBA" id="ARBA00005336"/>
    </source>
</evidence>
<comment type="caution">
    <text evidence="6">The sequence shown here is derived from an EMBL/GenBank/DDBJ whole genome shotgun (WGS) entry which is preliminary data.</text>
</comment>
<dbReference type="PANTHER" id="PTHR42721">
    <property type="entry name" value="SUGAR HYDROLASE-RELATED"/>
    <property type="match status" value="1"/>
</dbReference>
<dbReference type="Pfam" id="PF01915">
    <property type="entry name" value="Glyco_hydro_3_C"/>
    <property type="match status" value="1"/>
</dbReference>
<dbReference type="PANTHER" id="PTHR42721:SF3">
    <property type="entry name" value="BETA-D-XYLOSIDASE 5-RELATED"/>
    <property type="match status" value="1"/>
</dbReference>
<dbReference type="GO" id="GO:0045493">
    <property type="term" value="P:xylan catabolic process"/>
    <property type="evidence" value="ECO:0007669"/>
    <property type="project" value="InterPro"/>
</dbReference>
<dbReference type="InterPro" id="IPR017853">
    <property type="entry name" value="GH"/>
</dbReference>
<proteinExistence type="inferred from homology"/>
<dbReference type="InterPro" id="IPR044993">
    <property type="entry name" value="BXL"/>
</dbReference>
<evidence type="ECO:0000313" key="7">
    <source>
        <dbReference type="Proteomes" id="UP000532746"/>
    </source>
</evidence>
<accession>A0A7W9WB27</accession>
<dbReference type="GO" id="GO:0009044">
    <property type="term" value="F:xylan 1,4-beta-xylosidase activity"/>
    <property type="evidence" value="ECO:0007669"/>
    <property type="project" value="InterPro"/>
</dbReference>
<dbReference type="Gene3D" id="3.40.50.1700">
    <property type="entry name" value="Glycoside hydrolase family 3 C-terminal domain"/>
    <property type="match status" value="1"/>
</dbReference>
<dbReference type="InterPro" id="IPR002772">
    <property type="entry name" value="Glyco_hydro_3_C"/>
</dbReference>
<dbReference type="GO" id="GO:0031222">
    <property type="term" value="P:arabinan catabolic process"/>
    <property type="evidence" value="ECO:0007669"/>
    <property type="project" value="TreeGrafter"/>
</dbReference>
<keyword evidence="2 4" id="KW-0732">Signal</keyword>
<reference evidence="6 7" key="1">
    <citation type="submission" date="2020-08" db="EMBL/GenBank/DDBJ databases">
        <title>Genomic Encyclopedia of Type Strains, Phase IV (KMG-IV): sequencing the most valuable type-strain genomes for metagenomic binning, comparative biology and taxonomic classification.</title>
        <authorList>
            <person name="Goeker M."/>
        </authorList>
    </citation>
    <scope>NUCLEOTIDE SEQUENCE [LARGE SCALE GENOMIC DNA]</scope>
    <source>
        <strain evidence="6 7">DSM 26718</strain>
    </source>
</reference>
<dbReference type="Proteomes" id="UP000532746">
    <property type="component" value="Unassembled WGS sequence"/>
</dbReference>
<evidence type="ECO:0000313" key="6">
    <source>
        <dbReference type="EMBL" id="MBB6058568.1"/>
    </source>
</evidence>
<evidence type="ECO:0000259" key="5">
    <source>
        <dbReference type="SMART" id="SM01217"/>
    </source>
</evidence>
<evidence type="ECO:0000256" key="4">
    <source>
        <dbReference type="SAM" id="SignalP"/>
    </source>
</evidence>
<sequence length="728" mass="78902">MKKHLLLSGLLACLSLPSVQAQQAPAAYLDPTKPVNVRVRDLISRLTLEEKADQMMYNSKAIERLNIPAYNWWNEALHGVGRAGAATVFPQAIGLGATFDDDLALRVSTAISDEARAMYNAAVAKGYRQQYSGLTFWTPNINIFRDPRWGRGQETYGEDPTLTGRLGVAFVKGLQGPDPQHLKVAACAKHFAVHSGPEKLRHEFNAVASPQDLQETYLPAFKQLVDADVEAVMCAYNATNGEPCCGNTYLLQDVLRKQWGFRGHIVSDCWALVDFYKGHNVVKTPAEAAAMALERGVNLNCGSVYPSLPEAVQKGLTTEAKMDSSLAILLRTKFKLGLFDAPGSSPYDKLGADIINSPQHRALAREAAQKSIVLLKNNGVLPLRNDLPKYFVTGPNAANLDALLGNYYGVNPEMKTILEGLVAGVSPASQMQYRPGALLDRPNQNGVDWVSGTARTSDATFVVLGINGLLEGEEGESIASPSFGDRLDYNLPQNQIDFLRGLRKNNTQPIVAIVTGGSPMNLAEVHEIADAVVLVWYPGQEGGNAVADIVFGKVSPSGKLPITFPKSLDQLPAYESYGMLGRTYRYMSQEPMYPFGYGLSYAKFEYSGLKLPKKAARNKPVEVEATVRNTGKVAGEEVVQLYLTHTPRQGQQIPRYALKNFRRVQLQPGASTTVKFTLTPEQLALIDAQGKSVAPTAPVTIAVGGSLPSARSQTLGASKPATAVLAVK</sequence>
<dbReference type="SMART" id="SM01217">
    <property type="entry name" value="Fn3_like"/>
    <property type="match status" value="1"/>
</dbReference>
<dbReference type="Pfam" id="PF00933">
    <property type="entry name" value="Glyco_hydro_3"/>
    <property type="match status" value="1"/>
</dbReference>
<protein>
    <submittedName>
        <fullName evidence="6">Beta-glucosidase</fullName>
        <ecNumber evidence="6">3.2.1.21</ecNumber>
    </submittedName>
</protein>
<evidence type="ECO:0000256" key="3">
    <source>
        <dbReference type="ARBA" id="ARBA00022801"/>
    </source>
</evidence>
<dbReference type="Gene3D" id="2.60.40.10">
    <property type="entry name" value="Immunoglobulins"/>
    <property type="match status" value="1"/>
</dbReference>
<dbReference type="EC" id="3.2.1.21" evidence="6"/>
<dbReference type="RefSeq" id="WP_183403225.1">
    <property type="nucleotide sequence ID" value="NZ_JACHGG010000002.1"/>
</dbReference>
<dbReference type="GO" id="GO:0046556">
    <property type="term" value="F:alpha-L-arabinofuranosidase activity"/>
    <property type="evidence" value="ECO:0007669"/>
    <property type="project" value="TreeGrafter"/>
</dbReference>
<keyword evidence="3 6" id="KW-0378">Hydrolase</keyword>
<dbReference type="EMBL" id="JACHGG010000002">
    <property type="protein sequence ID" value="MBB6058568.1"/>
    <property type="molecule type" value="Genomic_DNA"/>
</dbReference>
<dbReference type="InterPro" id="IPR036881">
    <property type="entry name" value="Glyco_hydro_3_C_sf"/>
</dbReference>
<dbReference type="SUPFAM" id="SSF51445">
    <property type="entry name" value="(Trans)glycosidases"/>
    <property type="match status" value="1"/>
</dbReference>
<keyword evidence="6" id="KW-0326">Glycosidase</keyword>
<dbReference type="InterPro" id="IPR013783">
    <property type="entry name" value="Ig-like_fold"/>
</dbReference>
<dbReference type="Pfam" id="PF14310">
    <property type="entry name" value="Fn3-like"/>
    <property type="match status" value="1"/>
</dbReference>
<name>A0A7W9WB27_9BACT</name>
<gene>
    <name evidence="6" type="ORF">HNQ93_001414</name>
</gene>
<dbReference type="SUPFAM" id="SSF52279">
    <property type="entry name" value="Beta-D-glucan exohydrolase, C-terminal domain"/>
    <property type="match status" value="1"/>
</dbReference>
<dbReference type="InterPro" id="IPR026891">
    <property type="entry name" value="Fn3-like"/>
</dbReference>
<dbReference type="AlphaFoldDB" id="A0A7W9WB27"/>
<dbReference type="GO" id="GO:0008422">
    <property type="term" value="F:beta-glucosidase activity"/>
    <property type="evidence" value="ECO:0007669"/>
    <property type="project" value="UniProtKB-EC"/>
</dbReference>
<dbReference type="PRINTS" id="PR00133">
    <property type="entry name" value="GLHYDRLASE3"/>
</dbReference>
<dbReference type="InterPro" id="IPR036962">
    <property type="entry name" value="Glyco_hydro_3_N_sf"/>
</dbReference>